<proteinExistence type="predicted"/>
<reference evidence="2 3" key="1">
    <citation type="submission" date="2016-05" db="EMBL/GenBank/DDBJ databases">
        <title>Genomic Taxonomy of the Vibrionaceae.</title>
        <authorList>
            <person name="Gomez-Gil B."/>
            <person name="Enciso-Ibarra J."/>
        </authorList>
    </citation>
    <scope>NUCLEOTIDE SEQUENCE [LARGE SCALE GENOMIC DNA]</scope>
    <source>
        <strain evidence="2 3">CAIM 1920</strain>
    </source>
</reference>
<dbReference type="OrthoDB" id="5296954at2"/>
<dbReference type="RefSeq" id="WP_068905248.1">
    <property type="nucleotide sequence ID" value="NZ_JBHUIF010000015.1"/>
</dbReference>
<keyword evidence="1" id="KW-0732">Signal</keyword>
<dbReference type="Pfam" id="PF12915">
    <property type="entry name" value="DUF3833"/>
    <property type="match status" value="1"/>
</dbReference>
<keyword evidence="3" id="KW-1185">Reference proteome</keyword>
<evidence type="ECO:0000313" key="2">
    <source>
        <dbReference type="EMBL" id="ODA30277.1"/>
    </source>
</evidence>
<dbReference type="Proteomes" id="UP000094936">
    <property type="component" value="Unassembled WGS sequence"/>
</dbReference>
<accession>A0A1C3EAJ3</accession>
<evidence type="ECO:0008006" key="4">
    <source>
        <dbReference type="Google" id="ProtNLM"/>
    </source>
</evidence>
<name>A0A1C3EAJ3_9GAMM</name>
<comment type="caution">
    <text evidence="2">The sequence shown here is derived from an EMBL/GenBank/DDBJ whole genome shotgun (WGS) entry which is preliminary data.</text>
</comment>
<dbReference type="STRING" id="1080227.A8L45_20620"/>
<dbReference type="EMBL" id="LYBM01000055">
    <property type="protein sequence ID" value="ODA30277.1"/>
    <property type="molecule type" value="Genomic_DNA"/>
</dbReference>
<dbReference type="InterPro" id="IPR024409">
    <property type="entry name" value="DUF3833"/>
</dbReference>
<feature type="signal peptide" evidence="1">
    <location>
        <begin position="1"/>
        <end position="21"/>
    </location>
</feature>
<evidence type="ECO:0000313" key="3">
    <source>
        <dbReference type="Proteomes" id="UP000094936"/>
    </source>
</evidence>
<dbReference type="AlphaFoldDB" id="A0A1C3EAJ3"/>
<organism evidence="2 3">
    <name type="scientific">Veronia pacifica</name>
    <dbReference type="NCBI Taxonomy" id="1080227"/>
    <lineage>
        <taxon>Bacteria</taxon>
        <taxon>Pseudomonadati</taxon>
        <taxon>Pseudomonadota</taxon>
        <taxon>Gammaproteobacteria</taxon>
        <taxon>Vibrionales</taxon>
        <taxon>Vibrionaceae</taxon>
        <taxon>Veronia</taxon>
    </lineage>
</organism>
<dbReference type="PROSITE" id="PS51257">
    <property type="entry name" value="PROKAR_LIPOPROTEIN"/>
    <property type="match status" value="1"/>
</dbReference>
<protein>
    <recommendedName>
        <fullName evidence="4">DUF3833 domain-containing protein</fullName>
    </recommendedName>
</protein>
<evidence type="ECO:0000256" key="1">
    <source>
        <dbReference type="SAM" id="SignalP"/>
    </source>
</evidence>
<feature type="chain" id="PRO_5008672928" description="DUF3833 domain-containing protein" evidence="1">
    <location>
        <begin position="22"/>
        <end position="174"/>
    </location>
</feature>
<sequence length="174" mass="19735">MKLIAGLFAAVLLLSSCSAHIEDYDDTTPDFALFEYFDGQVEAWGMVQDYTGKQTRRFSVTIDGTIKGDSLTLDETFLFDDGEVQKRVWQIERNPDGTYQGTAGDVVGVAKGKSEGNAFHWVYELEVAVGDDTYILTMDDWLYRHDDKHLFNRTSMKKFGIEVGEVTLFFTKNQ</sequence>
<gene>
    <name evidence="2" type="ORF">A8L45_20620</name>
</gene>